<evidence type="ECO:0000313" key="2">
    <source>
        <dbReference type="EMBL" id="KUM49700.1"/>
    </source>
</evidence>
<dbReference type="AlphaFoldDB" id="A0A117NID4"/>
<organism evidence="2">
    <name type="scientific">Picea glauca</name>
    <name type="common">White spruce</name>
    <name type="synonym">Pinus glauca</name>
    <dbReference type="NCBI Taxonomy" id="3330"/>
    <lineage>
        <taxon>Eukaryota</taxon>
        <taxon>Viridiplantae</taxon>
        <taxon>Streptophyta</taxon>
        <taxon>Embryophyta</taxon>
        <taxon>Tracheophyta</taxon>
        <taxon>Spermatophyta</taxon>
        <taxon>Pinopsida</taxon>
        <taxon>Pinidae</taxon>
        <taxon>Conifers I</taxon>
        <taxon>Pinales</taxon>
        <taxon>Pinaceae</taxon>
        <taxon>Picea</taxon>
    </lineage>
</organism>
<sequence>MLHYKHLTSSIYQQTPNLTFVSYVAQRIRLALALVGFGLAYQVIPVVAMFCSSYVELRYGACSYNVLVFE</sequence>
<feature type="transmembrane region" description="Helical" evidence="1">
    <location>
        <begin position="30"/>
        <end position="55"/>
    </location>
</feature>
<keyword evidence="1" id="KW-0472">Membrane</keyword>
<name>A0A117NID4_PICGL</name>
<keyword evidence="1" id="KW-0812">Transmembrane</keyword>
<evidence type="ECO:0000256" key="1">
    <source>
        <dbReference type="SAM" id="Phobius"/>
    </source>
</evidence>
<comment type="caution">
    <text evidence="2">The sequence shown here is derived from an EMBL/GenBank/DDBJ whole genome shotgun (WGS) entry which is preliminary data.</text>
</comment>
<proteinExistence type="predicted"/>
<geneLocation type="mitochondrion" evidence="2"/>
<reference evidence="2" key="1">
    <citation type="journal article" date="2015" name="Genome Biol. Evol.">
        <title>Organellar Genomes of White Spruce (Picea glauca): Assembly and Annotation.</title>
        <authorList>
            <person name="Jackman S.D."/>
            <person name="Warren R.L."/>
            <person name="Gibb E.A."/>
            <person name="Vandervalk B.P."/>
            <person name="Mohamadi H."/>
            <person name="Chu J."/>
            <person name="Raymond A."/>
            <person name="Pleasance S."/>
            <person name="Coope R."/>
            <person name="Wildung M.R."/>
            <person name="Ritland C.E."/>
            <person name="Bousquet J."/>
            <person name="Jones S.J."/>
            <person name="Bohlmann J."/>
            <person name="Birol I."/>
        </authorList>
    </citation>
    <scope>NUCLEOTIDE SEQUENCE [LARGE SCALE GENOMIC DNA]</scope>
    <source>
        <tissue evidence="2">Flushing bud</tissue>
    </source>
</reference>
<accession>A0A117NID4</accession>
<dbReference type="EMBL" id="LKAM01000002">
    <property type="protein sequence ID" value="KUM49700.1"/>
    <property type="molecule type" value="Genomic_DNA"/>
</dbReference>
<gene>
    <name evidence="2" type="ORF">ABT39_MTgene2927</name>
</gene>
<keyword evidence="2" id="KW-0496">Mitochondrion</keyword>
<keyword evidence="1" id="KW-1133">Transmembrane helix</keyword>
<protein>
    <submittedName>
        <fullName evidence="2">Uncharacterized protein</fullName>
    </submittedName>
</protein>